<name>A0ABW4Y8C6_9GAMM</name>
<comment type="catalytic activity">
    <reaction evidence="1 7">
        <text>6-phospho-D-glucono-1,5-lactone + H2O = 6-phospho-D-gluconate + H(+)</text>
        <dbReference type="Rhea" id="RHEA:12556"/>
        <dbReference type="ChEBI" id="CHEBI:15377"/>
        <dbReference type="ChEBI" id="CHEBI:15378"/>
        <dbReference type="ChEBI" id="CHEBI:57955"/>
        <dbReference type="ChEBI" id="CHEBI:58759"/>
        <dbReference type="EC" id="3.1.1.31"/>
    </reaction>
</comment>
<dbReference type="InterPro" id="IPR005900">
    <property type="entry name" value="6-phosphogluconolactonase_DevB"/>
</dbReference>
<dbReference type="CDD" id="cd01400">
    <property type="entry name" value="6PGL"/>
    <property type="match status" value="1"/>
</dbReference>
<evidence type="ECO:0000256" key="6">
    <source>
        <dbReference type="ARBA" id="ARBA00020337"/>
    </source>
</evidence>
<dbReference type="Gene3D" id="3.40.50.1360">
    <property type="match status" value="1"/>
</dbReference>
<dbReference type="NCBIfam" id="TIGR01198">
    <property type="entry name" value="pgl"/>
    <property type="match status" value="1"/>
</dbReference>
<dbReference type="InterPro" id="IPR039104">
    <property type="entry name" value="6PGL"/>
</dbReference>
<evidence type="ECO:0000256" key="3">
    <source>
        <dbReference type="ARBA" id="ARBA00004961"/>
    </source>
</evidence>
<dbReference type="EC" id="3.1.1.31" evidence="5 7"/>
<protein>
    <recommendedName>
        <fullName evidence="6 7">6-phosphogluconolactonase</fullName>
        <shortName evidence="7">6PGL</shortName>
        <ecNumber evidence="5 7">3.1.1.31</ecNumber>
    </recommendedName>
</protein>
<dbReference type="Pfam" id="PF01182">
    <property type="entry name" value="Glucosamine_iso"/>
    <property type="match status" value="1"/>
</dbReference>
<comment type="caution">
    <text evidence="9">The sequence shown here is derived from an EMBL/GenBank/DDBJ whole genome shotgun (WGS) entry which is preliminary data.</text>
</comment>
<evidence type="ECO:0000256" key="2">
    <source>
        <dbReference type="ARBA" id="ARBA00002681"/>
    </source>
</evidence>
<keyword evidence="7 9" id="KW-0378">Hydrolase</keyword>
<dbReference type="PANTHER" id="PTHR11054:SF0">
    <property type="entry name" value="6-PHOSPHOGLUCONOLACTONASE"/>
    <property type="match status" value="1"/>
</dbReference>
<evidence type="ECO:0000313" key="10">
    <source>
        <dbReference type="Proteomes" id="UP001597337"/>
    </source>
</evidence>
<feature type="domain" description="Glucosamine/galactosamine-6-phosphate isomerase" evidence="8">
    <location>
        <begin position="17"/>
        <end position="218"/>
    </location>
</feature>
<comment type="similarity">
    <text evidence="4 7">Belongs to the glucosamine/galactosamine-6-phosphate isomerase family. 6-phosphogluconolactonase subfamily.</text>
</comment>
<evidence type="ECO:0000313" key="9">
    <source>
        <dbReference type="EMBL" id="MFD2111965.1"/>
    </source>
</evidence>
<keyword evidence="10" id="KW-1185">Reference proteome</keyword>
<dbReference type="PANTHER" id="PTHR11054">
    <property type="entry name" value="6-PHOSPHOGLUCONOLACTONASE"/>
    <property type="match status" value="1"/>
</dbReference>
<dbReference type="RefSeq" id="WP_386025834.1">
    <property type="nucleotide sequence ID" value="NZ_JBHUHX010000016.1"/>
</dbReference>
<evidence type="ECO:0000256" key="1">
    <source>
        <dbReference type="ARBA" id="ARBA00000832"/>
    </source>
</evidence>
<proteinExistence type="inferred from homology"/>
<sequence>MVTWPHQHPHFRAFARRDDFERATVAVIQGVAKQSIESSGRFVLVLAGGRTPRSIYQALRSIDTDWSVWWIYFGDERCLPPTDPERNSRMAAEAWLDAVPIPSAQIQVIPAELGPERAAELYSQRLAEVGAFDLVLLGLGEDGHTASLFPGGDWERVAHWPDAIAVHGAPKPPEERVSLSPARLSYARRCLYLVAGSDKQDAVFLWCAGGDLPASRIAAIERVDVFTLIGSDGTLSLESSAA</sequence>
<dbReference type="GO" id="GO:0017057">
    <property type="term" value="F:6-phosphogluconolactonase activity"/>
    <property type="evidence" value="ECO:0007669"/>
    <property type="project" value="UniProtKB-EC"/>
</dbReference>
<evidence type="ECO:0000256" key="5">
    <source>
        <dbReference type="ARBA" id="ARBA00013198"/>
    </source>
</evidence>
<accession>A0ABW4Y8C6</accession>
<dbReference type="Proteomes" id="UP001597337">
    <property type="component" value="Unassembled WGS sequence"/>
</dbReference>
<evidence type="ECO:0000259" key="8">
    <source>
        <dbReference type="Pfam" id="PF01182"/>
    </source>
</evidence>
<evidence type="ECO:0000256" key="4">
    <source>
        <dbReference type="ARBA" id="ARBA00010662"/>
    </source>
</evidence>
<evidence type="ECO:0000256" key="7">
    <source>
        <dbReference type="RuleBase" id="RU365095"/>
    </source>
</evidence>
<dbReference type="SUPFAM" id="SSF100950">
    <property type="entry name" value="NagB/RpiA/CoA transferase-like"/>
    <property type="match status" value="1"/>
</dbReference>
<dbReference type="InterPro" id="IPR006148">
    <property type="entry name" value="Glc/Gal-6P_isomerase"/>
</dbReference>
<gene>
    <name evidence="7 9" type="primary">pgl</name>
    <name evidence="9" type="ORF">ACFSJC_08950</name>
</gene>
<organism evidence="9 10">
    <name type="scientific">Thiorhodococcus fuscus</name>
    <dbReference type="NCBI Taxonomy" id="527200"/>
    <lineage>
        <taxon>Bacteria</taxon>
        <taxon>Pseudomonadati</taxon>
        <taxon>Pseudomonadota</taxon>
        <taxon>Gammaproteobacteria</taxon>
        <taxon>Chromatiales</taxon>
        <taxon>Chromatiaceae</taxon>
        <taxon>Thiorhodococcus</taxon>
    </lineage>
</organism>
<comment type="function">
    <text evidence="2 7">Hydrolysis of 6-phosphogluconolactone to 6-phosphogluconate.</text>
</comment>
<comment type="pathway">
    <text evidence="3 7">Carbohydrate degradation; pentose phosphate pathway; D-ribulose 5-phosphate from D-glucose 6-phosphate (oxidative stage): step 2/3.</text>
</comment>
<reference evidence="10" key="1">
    <citation type="journal article" date="2019" name="Int. J. Syst. Evol. Microbiol.">
        <title>The Global Catalogue of Microorganisms (GCM) 10K type strain sequencing project: providing services to taxonomists for standard genome sequencing and annotation.</title>
        <authorList>
            <consortium name="The Broad Institute Genomics Platform"/>
            <consortium name="The Broad Institute Genome Sequencing Center for Infectious Disease"/>
            <person name="Wu L."/>
            <person name="Ma J."/>
        </authorList>
    </citation>
    <scope>NUCLEOTIDE SEQUENCE [LARGE SCALE GENOMIC DNA]</scope>
    <source>
        <strain evidence="10">KACC 12597</strain>
    </source>
</reference>
<dbReference type="EMBL" id="JBHUHX010000016">
    <property type="protein sequence ID" value="MFD2111965.1"/>
    <property type="molecule type" value="Genomic_DNA"/>
</dbReference>
<dbReference type="InterPro" id="IPR037171">
    <property type="entry name" value="NagB/RpiA_transferase-like"/>
</dbReference>